<dbReference type="Proteomes" id="UP000245626">
    <property type="component" value="Unassembled WGS sequence"/>
</dbReference>
<organism evidence="1 2">
    <name type="scientific">Violaceomyces palustris</name>
    <dbReference type="NCBI Taxonomy" id="1673888"/>
    <lineage>
        <taxon>Eukaryota</taxon>
        <taxon>Fungi</taxon>
        <taxon>Dikarya</taxon>
        <taxon>Basidiomycota</taxon>
        <taxon>Ustilaginomycotina</taxon>
        <taxon>Ustilaginomycetes</taxon>
        <taxon>Violaceomycetales</taxon>
        <taxon>Violaceomycetaceae</taxon>
        <taxon>Violaceomyces</taxon>
    </lineage>
</organism>
<evidence type="ECO:0000313" key="2">
    <source>
        <dbReference type="Proteomes" id="UP000245626"/>
    </source>
</evidence>
<sequence length="824" mass="94019">MSAKPPPVKQAGRKPSPSVKSEAINPNSLPTPPIKFPMSKVDSKHAELGSRKKPKKSGGFRSFLLGFAIRVAFFYTIFAALWYCPSRPFAFDYSVNDSRSICRNIAQTHNQLAPIVRPYFHQIQRRIDPYTQPTIRAVSPYVKRAAKVSKPYLKFAQKRARIIYRRHIDPARRRAIRKGLAYLDPHLRKVEAKYRLHVQPHVDTATRLIKPYQDIYRRDVSPYVQQAYEYSKHSSSVSYAFYIDKVHPKVVQGLERSHHHLVNHVVPNARRLFQLYVRPLIEKVIQKIYEQKEKAFGSKVGVDVPEVVKEQQRKIKAGVHLDEAQKVTPKVKESVSTPAVLVNEADQAEKLAEEEDEGEVQTEVEGEEGGDELKIAQLDLELDQEEERVKERLEVWEKGMNEMIRREYRSAIGRVSESRRNKILDLVDSFSNLEESLVEEKVATVLTRLQRGFAKYEGGNKVGGSEVKDLVVKQLRKLEKSREESKSSLDRHLEDLKEEERQAIEESLQEVESLSKKALEEYDSEMKRCKFSATLDEWEGWDKGMGKRGKMLKEELVEVFSGRKEVMKDEEAERDPSSRIDLDEVPDLEKVVEVIRKGSDKVFNEALSEVKRYCDSRLRCEGSKVEEVGSVIDGLVETANRLTSETLVDLLSLFQVKRGEVYEKISSIVQETQPPRSSVGQVVDKKGEDVAESEEKEEKTLSKEEEEVEKASTEPKPEETIIDESEPEQETTTTTEAEQAKQDQSLNSAQEFILRDPKPEDVDDKLVDESRKTGQEESNREDPTPSSTPDAPPTVTQAQAEQGTQVLTQTLRAGEQVPKGHDEL</sequence>
<protein>
    <submittedName>
        <fullName evidence="1">Uncharacterized protein</fullName>
    </submittedName>
</protein>
<keyword evidence="2" id="KW-1185">Reference proteome</keyword>
<evidence type="ECO:0000313" key="1">
    <source>
        <dbReference type="EMBL" id="PWN51828.1"/>
    </source>
</evidence>
<gene>
    <name evidence="1" type="ORF">IE53DRAFT_34340</name>
</gene>
<name>A0ACD0P145_9BASI</name>
<proteinExistence type="predicted"/>
<reference evidence="1 2" key="1">
    <citation type="journal article" date="2018" name="Mol. Biol. Evol.">
        <title>Broad Genomic Sampling Reveals a Smut Pathogenic Ancestry of the Fungal Clade Ustilaginomycotina.</title>
        <authorList>
            <person name="Kijpornyongpan T."/>
            <person name="Mondo S.J."/>
            <person name="Barry K."/>
            <person name="Sandor L."/>
            <person name="Lee J."/>
            <person name="Lipzen A."/>
            <person name="Pangilinan J."/>
            <person name="LaButti K."/>
            <person name="Hainaut M."/>
            <person name="Henrissat B."/>
            <person name="Grigoriev I.V."/>
            <person name="Spatafora J.W."/>
            <person name="Aime M.C."/>
        </authorList>
    </citation>
    <scope>NUCLEOTIDE SEQUENCE [LARGE SCALE GENOMIC DNA]</scope>
    <source>
        <strain evidence="1 2">SA 807</strain>
    </source>
</reference>
<accession>A0ACD0P145</accession>
<dbReference type="EMBL" id="KZ819814">
    <property type="protein sequence ID" value="PWN51828.1"/>
    <property type="molecule type" value="Genomic_DNA"/>
</dbReference>